<dbReference type="InterPro" id="IPR013149">
    <property type="entry name" value="ADH-like_C"/>
</dbReference>
<evidence type="ECO:0000259" key="4">
    <source>
        <dbReference type="SMART" id="SM00829"/>
    </source>
</evidence>
<dbReference type="Pfam" id="PF00107">
    <property type="entry name" value="ADH_zinc_N"/>
    <property type="match status" value="1"/>
</dbReference>
<name>A0A916Z447_9SPHN</name>
<dbReference type="Gene3D" id="3.40.50.720">
    <property type="entry name" value="NAD(P)-binding Rossmann-like Domain"/>
    <property type="match status" value="1"/>
</dbReference>
<proteinExistence type="predicted"/>
<evidence type="ECO:0000313" key="5">
    <source>
        <dbReference type="EMBL" id="GGD75135.1"/>
    </source>
</evidence>
<keyword evidence="3" id="KW-0862">Zinc</keyword>
<reference evidence="5" key="2">
    <citation type="submission" date="2020-09" db="EMBL/GenBank/DDBJ databases">
        <authorList>
            <person name="Sun Q."/>
            <person name="Zhou Y."/>
        </authorList>
    </citation>
    <scope>NUCLEOTIDE SEQUENCE</scope>
    <source>
        <strain evidence="5">CGMCC 1.15360</strain>
    </source>
</reference>
<reference evidence="5" key="1">
    <citation type="journal article" date="2014" name="Int. J. Syst. Evol. Microbiol.">
        <title>Complete genome sequence of Corynebacterium casei LMG S-19264T (=DSM 44701T), isolated from a smear-ripened cheese.</title>
        <authorList>
            <consortium name="US DOE Joint Genome Institute (JGI-PGF)"/>
            <person name="Walter F."/>
            <person name="Albersmeier A."/>
            <person name="Kalinowski J."/>
            <person name="Ruckert C."/>
        </authorList>
    </citation>
    <scope>NUCLEOTIDE SEQUENCE</scope>
    <source>
        <strain evidence="5">CGMCC 1.15360</strain>
    </source>
</reference>
<dbReference type="EMBL" id="BMIP01000006">
    <property type="protein sequence ID" value="GGD75135.1"/>
    <property type="molecule type" value="Genomic_DNA"/>
</dbReference>
<dbReference type="SUPFAM" id="SSF51735">
    <property type="entry name" value="NAD(P)-binding Rossmann-fold domains"/>
    <property type="match status" value="1"/>
</dbReference>
<dbReference type="InterPro" id="IPR011032">
    <property type="entry name" value="GroES-like_sf"/>
</dbReference>
<accession>A0A916Z447</accession>
<dbReference type="Proteomes" id="UP000612349">
    <property type="component" value="Unassembled WGS sequence"/>
</dbReference>
<evidence type="ECO:0000256" key="3">
    <source>
        <dbReference type="ARBA" id="ARBA00022833"/>
    </source>
</evidence>
<dbReference type="OrthoDB" id="9773078at2"/>
<comment type="cofactor">
    <cofactor evidence="1">
        <name>Zn(2+)</name>
        <dbReference type="ChEBI" id="CHEBI:29105"/>
    </cofactor>
</comment>
<keyword evidence="6" id="KW-1185">Reference proteome</keyword>
<evidence type="ECO:0000256" key="2">
    <source>
        <dbReference type="ARBA" id="ARBA00022723"/>
    </source>
</evidence>
<dbReference type="SUPFAM" id="SSF50129">
    <property type="entry name" value="GroES-like"/>
    <property type="match status" value="1"/>
</dbReference>
<dbReference type="InterPro" id="IPR013154">
    <property type="entry name" value="ADH-like_N"/>
</dbReference>
<evidence type="ECO:0000313" key="6">
    <source>
        <dbReference type="Proteomes" id="UP000612349"/>
    </source>
</evidence>
<dbReference type="Pfam" id="PF08240">
    <property type="entry name" value="ADH_N"/>
    <property type="match status" value="1"/>
</dbReference>
<gene>
    <name evidence="5" type="ORF">GCM10010990_25970</name>
</gene>
<dbReference type="InterPro" id="IPR036291">
    <property type="entry name" value="NAD(P)-bd_dom_sf"/>
</dbReference>
<dbReference type="InterPro" id="IPR020843">
    <property type="entry name" value="ER"/>
</dbReference>
<dbReference type="SMART" id="SM00829">
    <property type="entry name" value="PKS_ER"/>
    <property type="match status" value="1"/>
</dbReference>
<dbReference type="PANTHER" id="PTHR42813">
    <property type="entry name" value="ZINC-TYPE ALCOHOL DEHYDROGENASE-LIKE"/>
    <property type="match status" value="1"/>
</dbReference>
<evidence type="ECO:0000256" key="1">
    <source>
        <dbReference type="ARBA" id="ARBA00001947"/>
    </source>
</evidence>
<comment type="caution">
    <text evidence="5">The sequence shown here is derived from an EMBL/GenBank/DDBJ whole genome shotgun (WGS) entry which is preliminary data.</text>
</comment>
<keyword evidence="2" id="KW-0479">Metal-binding</keyword>
<dbReference type="GO" id="GO:0016491">
    <property type="term" value="F:oxidoreductase activity"/>
    <property type="evidence" value="ECO:0007669"/>
    <property type="project" value="InterPro"/>
</dbReference>
<feature type="domain" description="Enoyl reductase (ER)" evidence="4">
    <location>
        <begin position="7"/>
        <end position="350"/>
    </location>
</feature>
<dbReference type="PANTHER" id="PTHR42813:SF2">
    <property type="entry name" value="DEHYDROGENASE, ZINC-CONTAINING, PUTATIVE (AFU_ORTHOLOGUE AFUA_2G02810)-RELATED"/>
    <property type="match status" value="1"/>
</dbReference>
<protein>
    <submittedName>
        <fullName evidence="5">Alcohol dehydrogenase</fullName>
    </submittedName>
</protein>
<dbReference type="Gene3D" id="3.90.180.10">
    <property type="entry name" value="Medium-chain alcohol dehydrogenases, catalytic domain"/>
    <property type="match status" value="1"/>
</dbReference>
<dbReference type="RefSeq" id="WP_066769841.1">
    <property type="nucleotide sequence ID" value="NZ_BMIP01000006.1"/>
</dbReference>
<sequence length="352" mass="37134">MKASIFHSRGNIRCEDVPDPVISSPDQMIVAIEATSICGSDLYLYEGPFDALVPGGHVTGHEILGRVIDVGKDVARFRKGDRITTPFSLACHHCAMCEIGMTGHCETTQNACYGYGPASGNLGGSHAEAAIVHLADVNARIVPDSIAAADAITLSCNLPTALLGVEAAGLKPGETIAIVGCGPTALMTLDLVLKRQPGRVVVLDRVPHRLAVAAAKGVVAINIDEADWLDRARAEAGRSGFDRVIEVVGSNESIGAALSLIRPGGTIVGLGCFAVPEIRMDPFIASLRNINIRMEGTANVAMATEQALQMLLDGEVSPRDYFTHEYALENIDGAWADFSAKDSGIIKALIRP</sequence>
<dbReference type="GO" id="GO:0046872">
    <property type="term" value="F:metal ion binding"/>
    <property type="evidence" value="ECO:0007669"/>
    <property type="project" value="UniProtKB-KW"/>
</dbReference>
<dbReference type="AlphaFoldDB" id="A0A916Z447"/>
<organism evidence="5 6">
    <name type="scientific">Croceicoccus mobilis</name>
    <dbReference type="NCBI Taxonomy" id="1703339"/>
    <lineage>
        <taxon>Bacteria</taxon>
        <taxon>Pseudomonadati</taxon>
        <taxon>Pseudomonadota</taxon>
        <taxon>Alphaproteobacteria</taxon>
        <taxon>Sphingomonadales</taxon>
        <taxon>Erythrobacteraceae</taxon>
        <taxon>Croceicoccus</taxon>
    </lineage>
</organism>